<dbReference type="AlphaFoldDB" id="A0A7V8VEQ9"/>
<proteinExistence type="predicted"/>
<protein>
    <recommendedName>
        <fullName evidence="3">DUF4351 domain-containing protein</fullName>
    </recommendedName>
</protein>
<reference evidence="1 2" key="1">
    <citation type="submission" date="2020-07" db="EMBL/GenBank/DDBJ databases">
        <title>Thermogemmata thermophila gen. nov., sp. nov., a novel moderate thermophilic planctomycete from a Kamchatka hot spring.</title>
        <authorList>
            <person name="Elcheninov A.G."/>
            <person name="Podosokorskaya O.A."/>
            <person name="Kovaleva O.L."/>
            <person name="Novikov A."/>
            <person name="Bonch-Osmolovskaya E.A."/>
            <person name="Toshchakov S.V."/>
            <person name="Kublanov I.V."/>
        </authorList>
    </citation>
    <scope>NUCLEOTIDE SEQUENCE [LARGE SCALE GENOMIC DNA]</scope>
    <source>
        <strain evidence="1 2">2918</strain>
    </source>
</reference>
<dbReference type="EMBL" id="JACEFB010000007">
    <property type="protein sequence ID" value="MBA2226695.1"/>
    <property type="molecule type" value="Genomic_DNA"/>
</dbReference>
<evidence type="ECO:0000313" key="1">
    <source>
        <dbReference type="EMBL" id="MBA2226695.1"/>
    </source>
</evidence>
<dbReference type="PANTHER" id="PTHR34613">
    <property type="entry name" value="SLL0800 PROTEIN"/>
    <property type="match status" value="1"/>
</dbReference>
<sequence length="287" mass="33330">MAGEYDTVTRILLEHCAQDWLAALAPQLHLTPPIEPEKLDPALATIQRFPDRVFRLRYPQNHLLHLEIQSSWESDLPQRMLEYNVFLRGQRRLPVRSVVLLLHRRVEPPASCGLLEYRDIQGQVYLRFEYDVVRVWELPGEALLEGPLGAAMLGLLTESVRERVEEWTRRFIRRVEREVADRERATALLDGAYILLGLLYDGVEIARWFAEAQGMKESSTYRRILDEGRVEGQVLALQENVLLVYRERFGEVPGEVEAKVRGVGDVERLRGMLLSLLRVQRPEELQW</sequence>
<dbReference type="PANTHER" id="PTHR34613:SF1">
    <property type="entry name" value="SLL6017 PROTEIN"/>
    <property type="match status" value="1"/>
</dbReference>
<organism evidence="1 2">
    <name type="scientific">Thermogemmata fonticola</name>
    <dbReference type="NCBI Taxonomy" id="2755323"/>
    <lineage>
        <taxon>Bacteria</taxon>
        <taxon>Pseudomonadati</taxon>
        <taxon>Planctomycetota</taxon>
        <taxon>Planctomycetia</taxon>
        <taxon>Gemmatales</taxon>
        <taxon>Gemmataceae</taxon>
        <taxon>Thermogemmata</taxon>
    </lineage>
</organism>
<keyword evidence="2" id="KW-1185">Reference proteome</keyword>
<gene>
    <name evidence="1" type="ORF">H0921_11040</name>
</gene>
<dbReference type="RefSeq" id="WP_194538139.1">
    <property type="nucleotide sequence ID" value="NZ_JACEFB010000007.1"/>
</dbReference>
<accession>A0A7V8VEQ9</accession>
<evidence type="ECO:0008006" key="3">
    <source>
        <dbReference type="Google" id="ProtNLM"/>
    </source>
</evidence>
<comment type="caution">
    <text evidence="1">The sequence shown here is derived from an EMBL/GenBank/DDBJ whole genome shotgun (WGS) entry which is preliminary data.</text>
</comment>
<name>A0A7V8VEQ9_9BACT</name>
<evidence type="ECO:0000313" key="2">
    <source>
        <dbReference type="Proteomes" id="UP000542342"/>
    </source>
</evidence>
<dbReference type="Proteomes" id="UP000542342">
    <property type="component" value="Unassembled WGS sequence"/>
</dbReference>